<evidence type="ECO:0000259" key="2">
    <source>
        <dbReference type="PROSITE" id="PS50188"/>
    </source>
</evidence>
<feature type="domain" description="CTLH" evidence="3">
    <location>
        <begin position="225"/>
        <end position="277"/>
    </location>
</feature>
<dbReference type="Gene3D" id="2.60.120.920">
    <property type="match status" value="1"/>
</dbReference>
<evidence type="ECO:0000259" key="3">
    <source>
        <dbReference type="PROSITE" id="PS50897"/>
    </source>
</evidence>
<dbReference type="InterPro" id="IPR050618">
    <property type="entry name" value="Ubq-SigPath_Reg"/>
</dbReference>
<proteinExistence type="predicted"/>
<organism evidence="4 5">
    <name type="scientific">Prototheca wickerhamii</name>
    <dbReference type="NCBI Taxonomy" id="3111"/>
    <lineage>
        <taxon>Eukaryota</taxon>
        <taxon>Viridiplantae</taxon>
        <taxon>Chlorophyta</taxon>
        <taxon>core chlorophytes</taxon>
        <taxon>Trebouxiophyceae</taxon>
        <taxon>Chlorellales</taxon>
        <taxon>Chlorellaceae</taxon>
        <taxon>Prototheca</taxon>
    </lineage>
</organism>
<dbReference type="SMART" id="SM00449">
    <property type="entry name" value="SPRY"/>
    <property type="match status" value="1"/>
</dbReference>
<dbReference type="AlphaFoldDB" id="A0AAD9IPB3"/>
<dbReference type="InterPro" id="IPR013144">
    <property type="entry name" value="CRA_dom"/>
</dbReference>
<dbReference type="InterPro" id="IPR043136">
    <property type="entry name" value="B30.2/SPRY_sf"/>
</dbReference>
<dbReference type="PROSITE" id="PS50897">
    <property type="entry name" value="CTLH"/>
    <property type="match status" value="1"/>
</dbReference>
<dbReference type="InterPro" id="IPR001870">
    <property type="entry name" value="B30.2/SPRY"/>
</dbReference>
<dbReference type="InterPro" id="IPR006595">
    <property type="entry name" value="CTLH_C"/>
</dbReference>
<keyword evidence="5" id="KW-1185">Reference proteome</keyword>
<dbReference type="InterPro" id="IPR024964">
    <property type="entry name" value="CTLH/CRA"/>
</dbReference>
<dbReference type="EMBL" id="JASFZW010000001">
    <property type="protein sequence ID" value="KAK2080452.1"/>
    <property type="molecule type" value="Genomic_DNA"/>
</dbReference>
<dbReference type="Pfam" id="PF00622">
    <property type="entry name" value="SPRY"/>
    <property type="match status" value="1"/>
</dbReference>
<evidence type="ECO:0000313" key="5">
    <source>
        <dbReference type="Proteomes" id="UP001255856"/>
    </source>
</evidence>
<dbReference type="PROSITE" id="PS50188">
    <property type="entry name" value="B302_SPRY"/>
    <property type="match status" value="1"/>
</dbReference>
<dbReference type="PANTHER" id="PTHR12864">
    <property type="entry name" value="RAN BINDING PROTEIN 9-RELATED"/>
    <property type="match status" value="1"/>
</dbReference>
<name>A0AAD9IPB3_PROWI</name>
<dbReference type="Pfam" id="PF10607">
    <property type="entry name" value="CTLH"/>
    <property type="match status" value="1"/>
</dbReference>
<gene>
    <name evidence="4" type="ORF">QBZ16_000305</name>
</gene>
<dbReference type="InterPro" id="IPR003877">
    <property type="entry name" value="SPRY_dom"/>
</dbReference>
<reference evidence="4" key="1">
    <citation type="submission" date="2021-01" db="EMBL/GenBank/DDBJ databases">
        <authorList>
            <person name="Eckstrom K.M.E."/>
        </authorList>
    </citation>
    <scope>NUCLEOTIDE SEQUENCE</scope>
    <source>
        <strain evidence="4">UVCC 0001</strain>
    </source>
</reference>
<sequence length="408" mass="44491">MSTVGSLWPSSWDTTRRSTALRYLQVSDLKVRILSRGRDGFIGVGLSALDVKLDRLPGWEPRSYGYHGDDGNIFNGRGYGQKYGPTFTTGDTVGVLYDRIERTISFSKNGNLLGVAFRDVPEEMLYPTVGFRTPDEEVLANFGEVPFVADVTLLRRELLARVQANIRETPLESSDAAGQSLIGKLIFEYCTHHGYWDTAALVARDALCGAAGVSEAQRAEQAGLQRISELIRRGALDEALALCEQLQPGIFALRPDIHFRLLAQKLAGMIGSGNLLEAVEFGQTTVSPAAKTAEDQQLLEDVGALIAYAELPKSPSARLLSPEHRAELATSVVRAFLQQAGKRELSALEIIHSQACICHSQLREFGDPCVSAVPDVDAFVRARGAPTTKIGQESDDDTDMISAPEERL</sequence>
<feature type="domain" description="B30.2/SPRY" evidence="2">
    <location>
        <begin position="1"/>
        <end position="147"/>
    </location>
</feature>
<evidence type="ECO:0000313" key="4">
    <source>
        <dbReference type="EMBL" id="KAK2080452.1"/>
    </source>
</evidence>
<dbReference type="Proteomes" id="UP001255856">
    <property type="component" value="Unassembled WGS sequence"/>
</dbReference>
<dbReference type="SUPFAM" id="SSF49899">
    <property type="entry name" value="Concanavalin A-like lectins/glucanases"/>
    <property type="match status" value="1"/>
</dbReference>
<dbReference type="SMART" id="SM00757">
    <property type="entry name" value="CRA"/>
    <property type="match status" value="1"/>
</dbReference>
<dbReference type="SMART" id="SM00668">
    <property type="entry name" value="CTLH"/>
    <property type="match status" value="1"/>
</dbReference>
<protein>
    <submittedName>
        <fullName evidence="4">Uncharacterized protein</fullName>
    </submittedName>
</protein>
<comment type="caution">
    <text evidence="4">The sequence shown here is derived from an EMBL/GenBank/DDBJ whole genome shotgun (WGS) entry which is preliminary data.</text>
</comment>
<dbReference type="InterPro" id="IPR013320">
    <property type="entry name" value="ConA-like_dom_sf"/>
</dbReference>
<accession>A0AAD9IPB3</accession>
<evidence type="ECO:0000256" key="1">
    <source>
        <dbReference type="SAM" id="MobiDB-lite"/>
    </source>
</evidence>
<feature type="region of interest" description="Disordered" evidence="1">
    <location>
        <begin position="387"/>
        <end position="408"/>
    </location>
</feature>